<protein>
    <submittedName>
        <fullName evidence="1">Uncharacterized protein</fullName>
    </submittedName>
</protein>
<sequence length="166" mass="17676">MPIRPRAAFHSRAGNALVQFGDVAPLVPTVPRDGALLLGRVGGDGSVAVRGRKRDAGQGGAVDAPAATATSVEKDAVQADPCPSVAERLQRIIDDNAPPLTASSAIDLIAQFMTVVPHSTREDMDRLKMLDKFLNTARALMETRLKTEDAQALSERLDVIERGLDP</sequence>
<gene>
    <name evidence="1" type="ORF">ENV54_03195</name>
</gene>
<dbReference type="AlphaFoldDB" id="A0A7C4AQW6"/>
<evidence type="ECO:0000313" key="1">
    <source>
        <dbReference type="EMBL" id="HGH60287.1"/>
    </source>
</evidence>
<comment type="caution">
    <text evidence="1">The sequence shown here is derived from an EMBL/GenBank/DDBJ whole genome shotgun (WGS) entry which is preliminary data.</text>
</comment>
<accession>A0A7C4AQW6</accession>
<proteinExistence type="predicted"/>
<name>A0A7C4AQW6_9BACT</name>
<organism evidence="1">
    <name type="scientific">Desulfomonile tiedjei</name>
    <dbReference type="NCBI Taxonomy" id="2358"/>
    <lineage>
        <taxon>Bacteria</taxon>
        <taxon>Pseudomonadati</taxon>
        <taxon>Thermodesulfobacteriota</taxon>
        <taxon>Desulfomonilia</taxon>
        <taxon>Desulfomonilales</taxon>
        <taxon>Desulfomonilaceae</taxon>
        <taxon>Desulfomonile</taxon>
    </lineage>
</organism>
<dbReference type="EMBL" id="DTGT01000105">
    <property type="protein sequence ID" value="HGH60287.1"/>
    <property type="molecule type" value="Genomic_DNA"/>
</dbReference>
<reference evidence="1" key="1">
    <citation type="journal article" date="2020" name="mSystems">
        <title>Genome- and Community-Level Interaction Insights into Carbon Utilization and Element Cycling Functions of Hydrothermarchaeota in Hydrothermal Sediment.</title>
        <authorList>
            <person name="Zhou Z."/>
            <person name="Liu Y."/>
            <person name="Xu W."/>
            <person name="Pan J."/>
            <person name="Luo Z.H."/>
            <person name="Li M."/>
        </authorList>
    </citation>
    <scope>NUCLEOTIDE SEQUENCE [LARGE SCALE GENOMIC DNA]</scope>
    <source>
        <strain evidence="1">SpSt-769</strain>
    </source>
</reference>